<evidence type="ECO:0000313" key="2">
    <source>
        <dbReference type="Proteomes" id="UP001497472"/>
    </source>
</evidence>
<dbReference type="Proteomes" id="UP001497472">
    <property type="component" value="Unassembled WGS sequence"/>
</dbReference>
<comment type="caution">
    <text evidence="1">The sequence shown here is derived from an EMBL/GenBank/DDBJ whole genome shotgun (WGS) entry which is preliminary data.</text>
</comment>
<keyword evidence="2" id="KW-1185">Reference proteome</keyword>
<name>A0AAV1JUU8_9NEOP</name>
<dbReference type="EMBL" id="CAVLEF010000215">
    <property type="protein sequence ID" value="CAK1553310.1"/>
    <property type="molecule type" value="Genomic_DNA"/>
</dbReference>
<accession>A0AAV1JUU8</accession>
<proteinExistence type="predicted"/>
<dbReference type="AlphaFoldDB" id="A0AAV1JUU8"/>
<evidence type="ECO:0000313" key="1">
    <source>
        <dbReference type="EMBL" id="CAK1553310.1"/>
    </source>
</evidence>
<reference evidence="1 2" key="1">
    <citation type="submission" date="2023-11" db="EMBL/GenBank/DDBJ databases">
        <authorList>
            <person name="Okamura Y."/>
        </authorList>
    </citation>
    <scope>NUCLEOTIDE SEQUENCE [LARGE SCALE GENOMIC DNA]</scope>
</reference>
<sequence>MTHFATNNGSGFDTAAIHTASSKVTMVVVLDVDKFLNRSDFLLLLHGECEWPWEETHFLRAQSCGACHAVVNPHEIMHIRMAMSHNDIRLLLKAKHFWCECDHAVYDHYPPDECASCA</sequence>
<gene>
    <name evidence="1" type="ORF">LNINA_LOCUS12316</name>
</gene>
<organism evidence="1 2">
    <name type="scientific">Leptosia nina</name>
    <dbReference type="NCBI Taxonomy" id="320188"/>
    <lineage>
        <taxon>Eukaryota</taxon>
        <taxon>Metazoa</taxon>
        <taxon>Ecdysozoa</taxon>
        <taxon>Arthropoda</taxon>
        <taxon>Hexapoda</taxon>
        <taxon>Insecta</taxon>
        <taxon>Pterygota</taxon>
        <taxon>Neoptera</taxon>
        <taxon>Endopterygota</taxon>
        <taxon>Lepidoptera</taxon>
        <taxon>Glossata</taxon>
        <taxon>Ditrysia</taxon>
        <taxon>Papilionoidea</taxon>
        <taxon>Pieridae</taxon>
        <taxon>Pierinae</taxon>
        <taxon>Leptosia</taxon>
    </lineage>
</organism>
<protein>
    <submittedName>
        <fullName evidence="1">Uncharacterized protein</fullName>
    </submittedName>
</protein>